<name>A0A9P9I9Y4_9HYPO</name>
<accession>A0A9P9I9Y4</accession>
<proteinExistence type="predicted"/>
<sequence length="56" mass="6134">MGQHSLAGGSFTSEHTDPSGLSDKNVQPTSIHSFHTYPISEWLTPCCFRIKGLVTE</sequence>
<evidence type="ECO:0000256" key="1">
    <source>
        <dbReference type="SAM" id="MobiDB-lite"/>
    </source>
</evidence>
<organism evidence="2 3">
    <name type="scientific">Dactylonectria estremocensis</name>
    <dbReference type="NCBI Taxonomy" id="1079267"/>
    <lineage>
        <taxon>Eukaryota</taxon>
        <taxon>Fungi</taxon>
        <taxon>Dikarya</taxon>
        <taxon>Ascomycota</taxon>
        <taxon>Pezizomycotina</taxon>
        <taxon>Sordariomycetes</taxon>
        <taxon>Hypocreomycetidae</taxon>
        <taxon>Hypocreales</taxon>
        <taxon>Nectriaceae</taxon>
        <taxon>Dactylonectria</taxon>
    </lineage>
</organism>
<dbReference type="EMBL" id="JAGMUU010000053">
    <property type="protein sequence ID" value="KAH7111964.1"/>
    <property type="molecule type" value="Genomic_DNA"/>
</dbReference>
<evidence type="ECO:0000313" key="2">
    <source>
        <dbReference type="EMBL" id="KAH7111964.1"/>
    </source>
</evidence>
<gene>
    <name evidence="2" type="ORF">B0J13DRAFT_489226</name>
</gene>
<comment type="caution">
    <text evidence="2">The sequence shown here is derived from an EMBL/GenBank/DDBJ whole genome shotgun (WGS) entry which is preliminary data.</text>
</comment>
<reference evidence="2" key="1">
    <citation type="journal article" date="2021" name="Nat. Commun.">
        <title>Genetic determinants of endophytism in the Arabidopsis root mycobiome.</title>
        <authorList>
            <person name="Mesny F."/>
            <person name="Miyauchi S."/>
            <person name="Thiergart T."/>
            <person name="Pickel B."/>
            <person name="Atanasova L."/>
            <person name="Karlsson M."/>
            <person name="Huettel B."/>
            <person name="Barry K.W."/>
            <person name="Haridas S."/>
            <person name="Chen C."/>
            <person name="Bauer D."/>
            <person name="Andreopoulos W."/>
            <person name="Pangilinan J."/>
            <person name="LaButti K."/>
            <person name="Riley R."/>
            <person name="Lipzen A."/>
            <person name="Clum A."/>
            <person name="Drula E."/>
            <person name="Henrissat B."/>
            <person name="Kohler A."/>
            <person name="Grigoriev I.V."/>
            <person name="Martin F.M."/>
            <person name="Hacquard S."/>
        </authorList>
    </citation>
    <scope>NUCLEOTIDE SEQUENCE</scope>
    <source>
        <strain evidence="2">MPI-CAGE-AT-0021</strain>
    </source>
</reference>
<feature type="region of interest" description="Disordered" evidence="1">
    <location>
        <begin position="1"/>
        <end position="26"/>
    </location>
</feature>
<keyword evidence="3" id="KW-1185">Reference proteome</keyword>
<dbReference type="AlphaFoldDB" id="A0A9P9I9Y4"/>
<evidence type="ECO:0000313" key="3">
    <source>
        <dbReference type="Proteomes" id="UP000717696"/>
    </source>
</evidence>
<dbReference type="Proteomes" id="UP000717696">
    <property type="component" value="Unassembled WGS sequence"/>
</dbReference>
<protein>
    <submittedName>
        <fullName evidence="2">Uncharacterized protein</fullName>
    </submittedName>
</protein>